<accession>A0A5A8D4R7</accession>
<proteinExistence type="predicted"/>
<feature type="region of interest" description="Disordered" evidence="1">
    <location>
        <begin position="51"/>
        <end position="84"/>
    </location>
</feature>
<dbReference type="EMBL" id="VLTL01000110">
    <property type="protein sequence ID" value="KAA0160473.1"/>
    <property type="molecule type" value="Genomic_DNA"/>
</dbReference>
<evidence type="ECO:0000313" key="2">
    <source>
        <dbReference type="EMBL" id="KAA0160473.1"/>
    </source>
</evidence>
<evidence type="ECO:0000256" key="1">
    <source>
        <dbReference type="SAM" id="MobiDB-lite"/>
    </source>
</evidence>
<protein>
    <submittedName>
        <fullName evidence="2">Uncharacterized protein</fullName>
    </submittedName>
</protein>
<comment type="caution">
    <text evidence="2">The sequence shown here is derived from an EMBL/GenBank/DDBJ whole genome shotgun (WGS) entry which is preliminary data.</text>
</comment>
<gene>
    <name evidence="2" type="ORF">FNF28_05429</name>
</gene>
<dbReference type="Proteomes" id="UP000324907">
    <property type="component" value="Unassembled WGS sequence"/>
</dbReference>
<feature type="region of interest" description="Disordered" evidence="1">
    <location>
        <begin position="803"/>
        <end position="839"/>
    </location>
</feature>
<feature type="region of interest" description="Disordered" evidence="1">
    <location>
        <begin position="213"/>
        <end position="240"/>
    </location>
</feature>
<dbReference type="AlphaFoldDB" id="A0A5A8D4R7"/>
<name>A0A5A8D4R7_CAFRO</name>
<feature type="region of interest" description="Disordered" evidence="1">
    <location>
        <begin position="696"/>
        <end position="717"/>
    </location>
</feature>
<sequence>MTKRERDASPRDRRLSALAASLFADAFCMDASELGASTALHVLSMPTDADPIGEESAATGTADGSAATSATGLSESAPRRPRVLSAWPTASVRVASGSAAESLRDAVAPLHRPWQQESASGLSRLLEPLSKPPEQGGKVSCPALDRPAGTSGLPADSVSVVPVSDPKGALRRRTAALAWAWAMVRSRSFDVQLPIPRPGFPEAGVVVRELDAKDKAKQRMKQAKASKSKSAKAKAQDKAPTTLSDNALVPLFDLANTPPPGWKPALPGSLLSAPAPTSDTVGAAGGPPAADVALVAAGLNVENASATGLALPDSIFTATDRPAGTPPTSWVVLQARPWHRRAGPPLAPAGGRAASEGAGAVEGVGEAAEAASQPAPSVPLWLAYTGEPGSVGATGTSSAPGAAAGAMTRRRFRSDAVSPVAELGSLLRGARCGQEWWTDYGFVPGGDAASLKLAAAEWQRGEALLHEAVDGAVEDAHALMSDKSTLLALSDAYKLTEEDQKSDANPAAHTLSPKTGLLRTTGLIPSLMLDGPPGFYKLPPKRGTVDITSLSRAPAPALFAALPAELAAEFAASEAIRSHAAVALAASRALDQAAAAAAAAAVAAALEVGDDQAAAEAKAAAAAAESVEESTEASIRALLALRPRPAVGLPTGLLAAASALAATEEDVVEAGGPIAAASILEIPLVSAKKGRLAGGRKRKAASLSSQAGSGGRIGGPQAVIPQGRQGSHAEMRALKSAVEERAAVALRGLMTSTRDGAVEALRALAGGGAAGRAVQSAGGVGTHPETALGAAVALRLAGFAVEPNEGEGKPAEAVEVDPSSGETSSVARSPARLGDDVGGLPPDVDAPDAALDGMTLVQAEAALPHDIRVVVHAHASALRALAAAAQGAELEAEAALQESLAAASAQFNPGRN</sequence>
<organism evidence="2 3">
    <name type="scientific">Cafeteria roenbergensis</name>
    <name type="common">Marine flagellate</name>
    <dbReference type="NCBI Taxonomy" id="33653"/>
    <lineage>
        <taxon>Eukaryota</taxon>
        <taxon>Sar</taxon>
        <taxon>Stramenopiles</taxon>
        <taxon>Bigyra</taxon>
        <taxon>Opalozoa</taxon>
        <taxon>Bicosoecida</taxon>
        <taxon>Cafeteriaceae</taxon>
        <taxon>Cafeteria</taxon>
    </lineage>
</organism>
<feature type="compositionally biased region" description="Basic residues" evidence="1">
    <location>
        <begin position="218"/>
        <end position="232"/>
    </location>
</feature>
<evidence type="ECO:0000313" key="3">
    <source>
        <dbReference type="Proteomes" id="UP000324907"/>
    </source>
</evidence>
<reference evidence="2 3" key="1">
    <citation type="submission" date="2019-07" db="EMBL/GenBank/DDBJ databases">
        <title>Genomes of Cafeteria roenbergensis.</title>
        <authorList>
            <person name="Fischer M.G."/>
            <person name="Hackl T."/>
            <person name="Roman M."/>
        </authorList>
    </citation>
    <scope>NUCLEOTIDE SEQUENCE [LARGE SCALE GENOMIC DNA]</scope>
    <source>
        <strain evidence="2 3">RCC970-E3</strain>
    </source>
</reference>
<feature type="compositionally biased region" description="Low complexity" evidence="1">
    <location>
        <begin position="56"/>
        <end position="76"/>
    </location>
</feature>